<keyword evidence="1" id="KW-1133">Transmembrane helix</keyword>
<dbReference type="AlphaFoldDB" id="A0ABD5EE89"/>
<proteinExistence type="predicted"/>
<dbReference type="EMBL" id="JAVRER010000057">
    <property type="protein sequence ID" value="MDT0418907.1"/>
    <property type="molecule type" value="Genomic_DNA"/>
</dbReference>
<feature type="transmembrane region" description="Helical" evidence="1">
    <location>
        <begin position="127"/>
        <end position="147"/>
    </location>
</feature>
<dbReference type="Proteomes" id="UP001183607">
    <property type="component" value="Unassembled WGS sequence"/>
</dbReference>
<evidence type="ECO:0000313" key="2">
    <source>
        <dbReference type="EMBL" id="MDT0418907.1"/>
    </source>
</evidence>
<organism evidence="2 3">
    <name type="scientific">Streptomyces evansiae</name>
    <dbReference type="NCBI Taxonomy" id="3075535"/>
    <lineage>
        <taxon>Bacteria</taxon>
        <taxon>Bacillati</taxon>
        <taxon>Actinomycetota</taxon>
        <taxon>Actinomycetes</taxon>
        <taxon>Kitasatosporales</taxon>
        <taxon>Streptomycetaceae</taxon>
        <taxon>Streptomyces</taxon>
    </lineage>
</organism>
<reference evidence="3" key="1">
    <citation type="submission" date="2023-07" db="EMBL/GenBank/DDBJ databases">
        <title>30 novel species of actinomycetes from the DSMZ collection.</title>
        <authorList>
            <person name="Nouioui I."/>
        </authorList>
    </citation>
    <scope>NUCLEOTIDE SEQUENCE [LARGE SCALE GENOMIC DNA]</scope>
    <source>
        <strain evidence="3">DSM 41982</strain>
    </source>
</reference>
<evidence type="ECO:0000256" key="1">
    <source>
        <dbReference type="SAM" id="Phobius"/>
    </source>
</evidence>
<keyword evidence="1" id="KW-0472">Membrane</keyword>
<feature type="transmembrane region" description="Helical" evidence="1">
    <location>
        <begin position="154"/>
        <end position="173"/>
    </location>
</feature>
<sequence>MTSRLADPLAGIAGPLGSFLGNASSAGGAARRLTTALTRTGASVDAVRTRANEATGGVRSVSAPATRTAAALRGTGASAGSAAGRIRSGATRVRTPLSALGALVAGAGLFGSATGLLGSATPQVTKFMTLFGTALTVGSVVMTAINTVMKANPLGFLLGVVAPLGALIIEYALNSETGQRIVQQVFDAALEAFRAVSAFMLPLISGWGETIGNVFAGIRDTTSAVLKAIGGPLGTAFRTAQSTVSTASRALTALARAPFAALKDAVRPVLDWLRSKLPGAFTRVRDAMTKTLRGMGGFLATGIQTVAGVITGPVKGLIAFANWIIDGLNHLSFSFFGKKFGVHLSKIPMLAEGGIVQPAASPGAAAVRPLAALARLLPAPTPATTGPALFAGRPGVRVYAERPGSSPLTVADDLLFLRASAAA</sequence>
<accession>A0ABD5EE89</accession>
<comment type="caution">
    <text evidence="2">The sequence shown here is derived from an EMBL/GenBank/DDBJ whole genome shotgun (WGS) entry which is preliminary data.</text>
</comment>
<dbReference type="RefSeq" id="WP_311677581.1">
    <property type="nucleotide sequence ID" value="NZ_JAVRER010000057.1"/>
</dbReference>
<keyword evidence="1" id="KW-0812">Transmembrane</keyword>
<name>A0ABD5EE89_9ACTN</name>
<feature type="transmembrane region" description="Helical" evidence="1">
    <location>
        <begin position="97"/>
        <end position="121"/>
    </location>
</feature>
<evidence type="ECO:0000313" key="3">
    <source>
        <dbReference type="Proteomes" id="UP001183607"/>
    </source>
</evidence>
<gene>
    <name evidence="2" type="ORF">RM574_25835</name>
</gene>
<evidence type="ECO:0008006" key="4">
    <source>
        <dbReference type="Google" id="ProtNLM"/>
    </source>
</evidence>
<protein>
    <recommendedName>
        <fullName evidence="4">Tape-measure protein</fullName>
    </recommendedName>
</protein>